<dbReference type="Pfam" id="PF13738">
    <property type="entry name" value="Pyr_redox_3"/>
    <property type="match status" value="1"/>
</dbReference>
<dbReference type="InterPro" id="IPR051209">
    <property type="entry name" value="FAD-bind_Monooxygenase_sf"/>
</dbReference>
<organism evidence="1 2">
    <name type="scientific">Saccharopolyspora taberi</name>
    <dbReference type="NCBI Taxonomy" id="60895"/>
    <lineage>
        <taxon>Bacteria</taxon>
        <taxon>Bacillati</taxon>
        <taxon>Actinomycetota</taxon>
        <taxon>Actinomycetes</taxon>
        <taxon>Pseudonocardiales</taxon>
        <taxon>Pseudonocardiaceae</taxon>
        <taxon>Saccharopolyspora</taxon>
    </lineage>
</organism>
<dbReference type="EMBL" id="BAAAUX010000012">
    <property type="protein sequence ID" value="GAA2790069.1"/>
    <property type="molecule type" value="Genomic_DNA"/>
</dbReference>
<comment type="caution">
    <text evidence="1">The sequence shown here is derived from an EMBL/GenBank/DDBJ whole genome shotgun (WGS) entry which is preliminary data.</text>
</comment>
<proteinExistence type="predicted"/>
<evidence type="ECO:0000313" key="1">
    <source>
        <dbReference type="EMBL" id="GAA2790069.1"/>
    </source>
</evidence>
<dbReference type="Proteomes" id="UP001500979">
    <property type="component" value="Unassembled WGS sequence"/>
</dbReference>
<reference evidence="1 2" key="1">
    <citation type="journal article" date="2019" name="Int. J. Syst. Evol. Microbiol.">
        <title>The Global Catalogue of Microorganisms (GCM) 10K type strain sequencing project: providing services to taxonomists for standard genome sequencing and annotation.</title>
        <authorList>
            <consortium name="The Broad Institute Genomics Platform"/>
            <consortium name="The Broad Institute Genome Sequencing Center for Infectious Disease"/>
            <person name="Wu L."/>
            <person name="Ma J."/>
        </authorList>
    </citation>
    <scope>NUCLEOTIDE SEQUENCE [LARGE SCALE GENOMIC DNA]</scope>
    <source>
        <strain evidence="1 2">JCM 9383</strain>
    </source>
</reference>
<name>A0ABN3VBT9_9PSEU</name>
<dbReference type="Gene3D" id="3.50.50.60">
    <property type="entry name" value="FAD/NAD(P)-binding domain"/>
    <property type="match status" value="2"/>
</dbReference>
<gene>
    <name evidence="1" type="ORF">GCM10010470_25900</name>
</gene>
<protein>
    <submittedName>
        <fullName evidence="1">NAD(P)/FAD-dependent oxidoreductase</fullName>
    </submittedName>
</protein>
<evidence type="ECO:0000313" key="2">
    <source>
        <dbReference type="Proteomes" id="UP001500979"/>
    </source>
</evidence>
<dbReference type="InterPro" id="IPR036188">
    <property type="entry name" value="FAD/NAD-bd_sf"/>
</dbReference>
<accession>A0ABN3VBT9</accession>
<dbReference type="PANTHER" id="PTHR42877:SF4">
    <property type="entry name" value="FAD_NAD(P)-BINDING DOMAIN-CONTAINING PROTEIN-RELATED"/>
    <property type="match status" value="1"/>
</dbReference>
<sequence length="502" mass="56704">MAKQPRSRRTSKKQTHTTSVVIVGTGFSGLGMAIKLKEAGIHDFIVLEKAEDLGGTWRDNTYPGCACDVPSLMYSFSFEQNPDWSRMFARQQEISDYLQRCADKYGVREHIHYGVEFTGAEYDDATQTWRVSTAGGTDYVGRALVSGVGALHIPSYPELDGIEGFEGEVFHSAQWNHDFDLEGKRVAVVGTGASAIQFVPRIAKKVSRLHLFQRTPPWIQPKPDRPIPEGVRKLFRRVPLVQRFARNTLYWVLELRSLVVLSPRFGWIAERLSRRYIRRVVKDPAVREAVTPDYSMGCKRILLSSDYYPALNRSNVDLRTSGIKEVRKNSVVTGDGEEHEVDAIIYGTGFHVTDAFDHLDVVGREGRKLQDAWKDGMEAHLGITVSGFPNLFFLLGPNTGLGHNSVVFMIESQLNYALSALKQICRGEIRQLDVRKSVQDEFNAEIQSKLTDAVWNAGGCRSWYLDANGVNRTIWPGLTWKYWARTRKVNPADYEIQAAGRR</sequence>
<dbReference type="RefSeq" id="WP_344679862.1">
    <property type="nucleotide sequence ID" value="NZ_BAAAUX010000012.1"/>
</dbReference>
<dbReference type="SUPFAM" id="SSF51905">
    <property type="entry name" value="FAD/NAD(P)-binding domain"/>
    <property type="match status" value="1"/>
</dbReference>
<keyword evidence="2" id="KW-1185">Reference proteome</keyword>
<dbReference type="PANTHER" id="PTHR42877">
    <property type="entry name" value="L-ORNITHINE N(5)-MONOOXYGENASE-RELATED"/>
    <property type="match status" value="1"/>
</dbReference>